<keyword evidence="3" id="KW-0720">Serine protease</keyword>
<evidence type="ECO:0000313" key="7">
    <source>
        <dbReference type="Ensembl" id="ENSSLUP00000020827.1"/>
    </source>
</evidence>
<accession>A0A8C9Y7Y4</accession>
<dbReference type="Pfam" id="PF00089">
    <property type="entry name" value="Trypsin"/>
    <property type="match status" value="1"/>
</dbReference>
<dbReference type="GeneTree" id="ENSGT00940000155418"/>
<dbReference type="PANTHER" id="PTHR24252:SF7">
    <property type="entry name" value="HYALIN"/>
    <property type="match status" value="1"/>
</dbReference>
<evidence type="ECO:0000313" key="8">
    <source>
        <dbReference type="Proteomes" id="UP000694568"/>
    </source>
</evidence>
<evidence type="ECO:0000259" key="6">
    <source>
        <dbReference type="PROSITE" id="PS50240"/>
    </source>
</evidence>
<name>A0A8C9Y7Y4_SANLU</name>
<evidence type="ECO:0000256" key="1">
    <source>
        <dbReference type="ARBA" id="ARBA00022670"/>
    </source>
</evidence>
<dbReference type="InterPro" id="IPR001314">
    <property type="entry name" value="Peptidase_S1A"/>
</dbReference>
<dbReference type="InterPro" id="IPR001254">
    <property type="entry name" value="Trypsin_dom"/>
</dbReference>
<dbReference type="SMART" id="SM00020">
    <property type="entry name" value="Tryp_SPc"/>
    <property type="match status" value="1"/>
</dbReference>
<dbReference type="Ensembl" id="ENSSLUT00000021489.1">
    <property type="protein sequence ID" value="ENSSLUP00000020827.1"/>
    <property type="gene ID" value="ENSSLUG00000009599.1"/>
</dbReference>
<reference evidence="7" key="2">
    <citation type="submission" date="2025-09" db="UniProtKB">
        <authorList>
            <consortium name="Ensembl"/>
        </authorList>
    </citation>
    <scope>IDENTIFICATION</scope>
</reference>
<proteinExistence type="inferred from homology"/>
<keyword evidence="8" id="KW-1185">Reference proteome</keyword>
<dbReference type="GO" id="GO:0006508">
    <property type="term" value="P:proteolysis"/>
    <property type="evidence" value="ECO:0007669"/>
    <property type="project" value="UniProtKB-KW"/>
</dbReference>
<keyword evidence="4" id="KW-1015">Disulfide bond</keyword>
<dbReference type="AlphaFoldDB" id="A0A8C9Y7Y4"/>
<reference evidence="7" key="1">
    <citation type="submission" date="2025-08" db="UniProtKB">
        <authorList>
            <consortium name="Ensembl"/>
        </authorList>
    </citation>
    <scope>IDENTIFICATION</scope>
</reference>
<dbReference type="FunFam" id="2.40.10.10:FF:000002">
    <property type="entry name" value="Transmembrane protease serine"/>
    <property type="match status" value="1"/>
</dbReference>
<protein>
    <recommendedName>
        <fullName evidence="6">Peptidase S1 domain-containing protein</fullName>
    </recommendedName>
</protein>
<dbReference type="PROSITE" id="PS00135">
    <property type="entry name" value="TRYPSIN_SER"/>
    <property type="match status" value="1"/>
</dbReference>
<dbReference type="GO" id="GO:0004252">
    <property type="term" value="F:serine-type endopeptidase activity"/>
    <property type="evidence" value="ECO:0007669"/>
    <property type="project" value="InterPro"/>
</dbReference>
<feature type="domain" description="Peptidase S1" evidence="6">
    <location>
        <begin position="30"/>
        <end position="241"/>
    </location>
</feature>
<dbReference type="Proteomes" id="UP000694568">
    <property type="component" value="Unplaced"/>
</dbReference>
<dbReference type="InterPro" id="IPR043504">
    <property type="entry name" value="Peptidase_S1_PA_chymotrypsin"/>
</dbReference>
<organism evidence="7 8">
    <name type="scientific">Sander lucioperca</name>
    <name type="common">Pike-perch</name>
    <name type="synonym">Perca lucioperca</name>
    <dbReference type="NCBI Taxonomy" id="283035"/>
    <lineage>
        <taxon>Eukaryota</taxon>
        <taxon>Metazoa</taxon>
        <taxon>Chordata</taxon>
        <taxon>Craniata</taxon>
        <taxon>Vertebrata</taxon>
        <taxon>Euteleostomi</taxon>
        <taxon>Actinopterygii</taxon>
        <taxon>Neopterygii</taxon>
        <taxon>Teleostei</taxon>
        <taxon>Neoteleostei</taxon>
        <taxon>Acanthomorphata</taxon>
        <taxon>Eupercaria</taxon>
        <taxon>Perciformes</taxon>
        <taxon>Percoidei</taxon>
        <taxon>Percidae</taxon>
        <taxon>Luciopercinae</taxon>
        <taxon>Sander</taxon>
    </lineage>
</organism>
<dbReference type="PROSITE" id="PS50240">
    <property type="entry name" value="TRYPSIN_DOM"/>
    <property type="match status" value="1"/>
</dbReference>
<evidence type="ECO:0000256" key="4">
    <source>
        <dbReference type="ARBA" id="ARBA00023157"/>
    </source>
</evidence>
<dbReference type="SUPFAM" id="SSF50494">
    <property type="entry name" value="Trypsin-like serine proteases"/>
    <property type="match status" value="1"/>
</dbReference>
<dbReference type="InterPro" id="IPR033116">
    <property type="entry name" value="TRYPSIN_SER"/>
</dbReference>
<evidence type="ECO:0000256" key="5">
    <source>
        <dbReference type="ARBA" id="ARBA00024195"/>
    </source>
</evidence>
<sequence>VALGRPWLLFSAESSVCCNCHVLVSDGRRIVGGTFAAKDKWGWQASMHWRGKHVCGGAIISPRWVITAAHFLHVYVYTVQLAILHKGKIKKPKCIMSDDYVDLITVCFVGGVRPVCLPSPSESFLPGAACWITGWGYINEGGIVSDNLRQAQVKVIAQTVCSQPSVYGMYLTPRMICAGTMDGGVDACQGDSGGPLVCETARGDWRLAGVVSWGEGCGRRNKPGVYSRVTQLIPWVISYIEVPYKVMSLTVSLLSDLIV</sequence>
<dbReference type="PANTHER" id="PTHR24252">
    <property type="entry name" value="ACROSIN-RELATED"/>
    <property type="match status" value="1"/>
</dbReference>
<dbReference type="CDD" id="cd00190">
    <property type="entry name" value="Tryp_SPc"/>
    <property type="match status" value="1"/>
</dbReference>
<evidence type="ECO:0000256" key="3">
    <source>
        <dbReference type="ARBA" id="ARBA00022825"/>
    </source>
</evidence>
<dbReference type="Gene3D" id="2.40.10.10">
    <property type="entry name" value="Trypsin-like serine proteases"/>
    <property type="match status" value="3"/>
</dbReference>
<keyword evidence="1" id="KW-0645">Protease</keyword>
<keyword evidence="2" id="KW-0378">Hydrolase</keyword>
<dbReference type="PRINTS" id="PR00722">
    <property type="entry name" value="CHYMOTRYPSIN"/>
</dbReference>
<evidence type="ECO:0000256" key="2">
    <source>
        <dbReference type="ARBA" id="ARBA00022801"/>
    </source>
</evidence>
<dbReference type="InterPro" id="IPR009003">
    <property type="entry name" value="Peptidase_S1_PA"/>
</dbReference>
<comment type="similarity">
    <text evidence="5">Belongs to the peptidase S1 family. CLIP subfamily.</text>
</comment>